<dbReference type="Pfam" id="PF01966">
    <property type="entry name" value="HD"/>
    <property type="match status" value="1"/>
</dbReference>
<feature type="domain" description="HD" evidence="1">
    <location>
        <begin position="31"/>
        <end position="119"/>
    </location>
</feature>
<protein>
    <submittedName>
        <fullName evidence="2">Metal-dependent phosphohydrolase, HD subdomain protein</fullName>
    </submittedName>
</protein>
<evidence type="ECO:0000313" key="2">
    <source>
        <dbReference type="EMBL" id="GHH36797.1"/>
    </source>
</evidence>
<organism evidence="2 3">
    <name type="scientific">Lentzea cavernae</name>
    <dbReference type="NCBI Taxonomy" id="2020703"/>
    <lineage>
        <taxon>Bacteria</taxon>
        <taxon>Bacillati</taxon>
        <taxon>Actinomycetota</taxon>
        <taxon>Actinomycetes</taxon>
        <taxon>Pseudonocardiales</taxon>
        <taxon>Pseudonocardiaceae</taxon>
        <taxon>Lentzea</taxon>
    </lineage>
</organism>
<sequence>MRALGVGDMDGLVPWATDLARSLLSEPCPSRWEHVRGAASQATLAGKLFTPVDADLLVASAVLHDIGYAPSLACTGFHPLDGAVYLEAAGAPPRLCALVAHHSYAYLEAELRGMTASLARWTDEMTPVRDALWWADMTTTPKGQATNVLDRIEEIQKRYGPDNLVAFFVRQAAPELIAAVERTEARFRTASIDVR</sequence>
<gene>
    <name evidence="2" type="ORF">GCM10017774_24350</name>
</gene>
<accession>A0ABQ3MJ51</accession>
<keyword evidence="3" id="KW-1185">Reference proteome</keyword>
<dbReference type="Gene3D" id="1.10.3210.10">
    <property type="entry name" value="Hypothetical protein af1432"/>
    <property type="match status" value="1"/>
</dbReference>
<proteinExistence type="predicted"/>
<dbReference type="InterPro" id="IPR003607">
    <property type="entry name" value="HD/PDEase_dom"/>
</dbReference>
<comment type="caution">
    <text evidence="2">The sequence shown here is derived from an EMBL/GenBank/DDBJ whole genome shotgun (WGS) entry which is preliminary data.</text>
</comment>
<reference evidence="3" key="1">
    <citation type="journal article" date="2019" name="Int. J. Syst. Evol. Microbiol.">
        <title>The Global Catalogue of Microorganisms (GCM) 10K type strain sequencing project: providing services to taxonomists for standard genome sequencing and annotation.</title>
        <authorList>
            <consortium name="The Broad Institute Genomics Platform"/>
            <consortium name="The Broad Institute Genome Sequencing Center for Infectious Disease"/>
            <person name="Wu L."/>
            <person name="Ma J."/>
        </authorList>
    </citation>
    <scope>NUCLEOTIDE SEQUENCE [LARGE SCALE GENOMIC DNA]</scope>
    <source>
        <strain evidence="3">CGMCC 4.7367</strain>
    </source>
</reference>
<evidence type="ECO:0000313" key="3">
    <source>
        <dbReference type="Proteomes" id="UP000605568"/>
    </source>
</evidence>
<dbReference type="Proteomes" id="UP000605568">
    <property type="component" value="Unassembled WGS sequence"/>
</dbReference>
<dbReference type="CDD" id="cd00077">
    <property type="entry name" value="HDc"/>
    <property type="match status" value="1"/>
</dbReference>
<evidence type="ECO:0000259" key="1">
    <source>
        <dbReference type="Pfam" id="PF01966"/>
    </source>
</evidence>
<dbReference type="EMBL" id="BNAR01000003">
    <property type="protein sequence ID" value="GHH36797.1"/>
    <property type="molecule type" value="Genomic_DNA"/>
</dbReference>
<dbReference type="InterPro" id="IPR006674">
    <property type="entry name" value="HD_domain"/>
</dbReference>
<name>A0ABQ3MJ51_9PSEU</name>
<dbReference type="SUPFAM" id="SSF109604">
    <property type="entry name" value="HD-domain/PDEase-like"/>
    <property type="match status" value="1"/>
</dbReference>